<protein>
    <submittedName>
        <fullName evidence="2">Uncharacterized protein</fullName>
    </submittedName>
</protein>
<feature type="transmembrane region" description="Helical" evidence="1">
    <location>
        <begin position="134"/>
        <end position="155"/>
    </location>
</feature>
<organism evidence="2 3">
    <name type="scientific">Leifsonia naganoensis</name>
    <dbReference type="NCBI Taxonomy" id="150025"/>
    <lineage>
        <taxon>Bacteria</taxon>
        <taxon>Bacillati</taxon>
        <taxon>Actinomycetota</taxon>
        <taxon>Actinomycetes</taxon>
        <taxon>Micrococcales</taxon>
        <taxon>Microbacteriaceae</taxon>
        <taxon>Leifsonia</taxon>
    </lineage>
</organism>
<feature type="transmembrane region" description="Helical" evidence="1">
    <location>
        <begin position="107"/>
        <end position="128"/>
    </location>
</feature>
<evidence type="ECO:0000313" key="3">
    <source>
        <dbReference type="Proteomes" id="UP000521075"/>
    </source>
</evidence>
<proteinExistence type="predicted"/>
<name>A0A853DLU5_9MICO</name>
<keyword evidence="1" id="KW-0812">Transmembrane</keyword>
<keyword evidence="1" id="KW-0472">Membrane</keyword>
<accession>A0A853DLU5</accession>
<sequence>MTGEPDPSLDLNQSGDQTVRVQRALWRHWGTPAAIYGTIVYASVVAASSLEDDHPDSAVRILAFSLISIVVFWLAHVYSTALGFHGDAAHVRDRLRDSLRHAMAESTGMLEAAVIPSVPLLLATLGVLDAETAVTIALWLAVLMLALLGYLVFLVRGRPVGICLLGAVITGLFGVVVILLKIALH</sequence>
<dbReference type="Proteomes" id="UP000521075">
    <property type="component" value="Unassembled WGS sequence"/>
</dbReference>
<gene>
    <name evidence="2" type="ORF">HNR14_000350</name>
</gene>
<keyword evidence="3" id="KW-1185">Reference proteome</keyword>
<evidence type="ECO:0000313" key="2">
    <source>
        <dbReference type="EMBL" id="NYK08469.1"/>
    </source>
</evidence>
<feature type="transmembrane region" description="Helical" evidence="1">
    <location>
        <begin position="62"/>
        <end position="86"/>
    </location>
</feature>
<feature type="transmembrane region" description="Helical" evidence="1">
    <location>
        <begin position="33"/>
        <end position="50"/>
    </location>
</feature>
<reference evidence="2 3" key="1">
    <citation type="submission" date="2020-07" db="EMBL/GenBank/DDBJ databases">
        <title>Sequencing the genomes of 1000 actinobacteria strains.</title>
        <authorList>
            <person name="Klenk H.-P."/>
        </authorList>
    </citation>
    <scope>NUCLEOTIDE SEQUENCE [LARGE SCALE GENOMIC DNA]</scope>
    <source>
        <strain evidence="2 3">DSM 15166</strain>
    </source>
</reference>
<feature type="transmembrane region" description="Helical" evidence="1">
    <location>
        <begin position="162"/>
        <end position="184"/>
    </location>
</feature>
<dbReference type="EMBL" id="JACCHJ010000001">
    <property type="protein sequence ID" value="NYK08469.1"/>
    <property type="molecule type" value="Genomic_DNA"/>
</dbReference>
<dbReference type="RefSeq" id="WP_179699535.1">
    <property type="nucleotide sequence ID" value="NZ_BAAAHA010000002.1"/>
</dbReference>
<evidence type="ECO:0000256" key="1">
    <source>
        <dbReference type="SAM" id="Phobius"/>
    </source>
</evidence>
<comment type="caution">
    <text evidence="2">The sequence shown here is derived from an EMBL/GenBank/DDBJ whole genome shotgun (WGS) entry which is preliminary data.</text>
</comment>
<dbReference type="AlphaFoldDB" id="A0A853DLU5"/>
<keyword evidence="1" id="KW-1133">Transmembrane helix</keyword>